<evidence type="ECO:0000313" key="2">
    <source>
        <dbReference type="Proteomes" id="UP000828390"/>
    </source>
</evidence>
<proteinExistence type="predicted"/>
<sequence length="75" mass="8308">MFSVEIVLCSLAAVPSERQTQLVLTCHSTITSTSGTLTQPHSGNRYTGERIGVRGQERFVRSAASVWRDDGRRQD</sequence>
<reference evidence="1" key="1">
    <citation type="journal article" date="2019" name="bioRxiv">
        <title>The Genome of the Zebra Mussel, Dreissena polymorpha: A Resource for Invasive Species Research.</title>
        <authorList>
            <person name="McCartney M.A."/>
            <person name="Auch B."/>
            <person name="Kono T."/>
            <person name="Mallez S."/>
            <person name="Zhang Y."/>
            <person name="Obille A."/>
            <person name="Becker A."/>
            <person name="Abrahante J.E."/>
            <person name="Garbe J."/>
            <person name="Badalamenti J.P."/>
            <person name="Herman A."/>
            <person name="Mangelson H."/>
            <person name="Liachko I."/>
            <person name="Sullivan S."/>
            <person name="Sone E.D."/>
            <person name="Koren S."/>
            <person name="Silverstein K.A.T."/>
            <person name="Beckman K.B."/>
            <person name="Gohl D.M."/>
        </authorList>
    </citation>
    <scope>NUCLEOTIDE SEQUENCE</scope>
    <source>
        <strain evidence="1">Duluth1</strain>
        <tissue evidence="1">Whole animal</tissue>
    </source>
</reference>
<reference evidence="1" key="2">
    <citation type="submission" date="2020-11" db="EMBL/GenBank/DDBJ databases">
        <authorList>
            <person name="McCartney M.A."/>
            <person name="Auch B."/>
            <person name="Kono T."/>
            <person name="Mallez S."/>
            <person name="Becker A."/>
            <person name="Gohl D.M."/>
            <person name="Silverstein K.A.T."/>
            <person name="Koren S."/>
            <person name="Bechman K.B."/>
            <person name="Herman A."/>
            <person name="Abrahante J.E."/>
            <person name="Garbe J."/>
        </authorList>
    </citation>
    <scope>NUCLEOTIDE SEQUENCE</scope>
    <source>
        <strain evidence="1">Duluth1</strain>
        <tissue evidence="1">Whole animal</tissue>
    </source>
</reference>
<accession>A0A9D4CEN1</accession>
<protein>
    <submittedName>
        <fullName evidence="1">Uncharacterized protein</fullName>
    </submittedName>
</protein>
<evidence type="ECO:0000313" key="1">
    <source>
        <dbReference type="EMBL" id="KAH3722115.1"/>
    </source>
</evidence>
<gene>
    <name evidence="1" type="ORF">DPMN_065067</name>
</gene>
<organism evidence="1 2">
    <name type="scientific">Dreissena polymorpha</name>
    <name type="common">Zebra mussel</name>
    <name type="synonym">Mytilus polymorpha</name>
    <dbReference type="NCBI Taxonomy" id="45954"/>
    <lineage>
        <taxon>Eukaryota</taxon>
        <taxon>Metazoa</taxon>
        <taxon>Spiralia</taxon>
        <taxon>Lophotrochozoa</taxon>
        <taxon>Mollusca</taxon>
        <taxon>Bivalvia</taxon>
        <taxon>Autobranchia</taxon>
        <taxon>Heteroconchia</taxon>
        <taxon>Euheterodonta</taxon>
        <taxon>Imparidentia</taxon>
        <taxon>Neoheterodontei</taxon>
        <taxon>Myida</taxon>
        <taxon>Dreissenoidea</taxon>
        <taxon>Dreissenidae</taxon>
        <taxon>Dreissena</taxon>
    </lineage>
</organism>
<dbReference type="AlphaFoldDB" id="A0A9D4CEN1"/>
<keyword evidence="2" id="KW-1185">Reference proteome</keyword>
<comment type="caution">
    <text evidence="1">The sequence shown here is derived from an EMBL/GenBank/DDBJ whole genome shotgun (WGS) entry which is preliminary data.</text>
</comment>
<name>A0A9D4CEN1_DREPO</name>
<dbReference type="Proteomes" id="UP000828390">
    <property type="component" value="Unassembled WGS sequence"/>
</dbReference>
<dbReference type="EMBL" id="JAIWYP010000013">
    <property type="protein sequence ID" value="KAH3722115.1"/>
    <property type="molecule type" value="Genomic_DNA"/>
</dbReference>